<evidence type="ECO:0000256" key="6">
    <source>
        <dbReference type="ARBA" id="ARBA00022989"/>
    </source>
</evidence>
<evidence type="ECO:0000256" key="1">
    <source>
        <dbReference type="ARBA" id="ARBA00004651"/>
    </source>
</evidence>
<proteinExistence type="predicted"/>
<dbReference type="GO" id="GO:0005886">
    <property type="term" value="C:plasma membrane"/>
    <property type="evidence" value="ECO:0007669"/>
    <property type="project" value="UniProtKB-SubCell"/>
</dbReference>
<dbReference type="PANTHER" id="PTHR32196">
    <property type="entry name" value="ABC TRANSPORTER PERMEASE PROTEIN YPHD-RELATED-RELATED"/>
    <property type="match status" value="1"/>
</dbReference>
<dbReference type="Proteomes" id="UP000886198">
    <property type="component" value="Unassembled WGS sequence"/>
</dbReference>
<dbReference type="AlphaFoldDB" id="A0A7C1CTL6"/>
<evidence type="ECO:0000256" key="5">
    <source>
        <dbReference type="ARBA" id="ARBA00022692"/>
    </source>
</evidence>
<gene>
    <name evidence="9" type="ORF">ENN47_05645</name>
</gene>
<keyword evidence="4" id="KW-0997">Cell inner membrane</keyword>
<evidence type="ECO:0000256" key="4">
    <source>
        <dbReference type="ARBA" id="ARBA00022519"/>
    </source>
</evidence>
<keyword evidence="7 8" id="KW-0472">Membrane</keyword>
<keyword evidence="3" id="KW-1003">Cell membrane</keyword>
<reference evidence="9" key="1">
    <citation type="journal article" date="2020" name="mSystems">
        <title>Genome- and Community-Level Interaction Insights into Carbon Utilization and Element Cycling Functions of Hydrothermarchaeota in Hydrothermal Sediment.</title>
        <authorList>
            <person name="Zhou Z."/>
            <person name="Liu Y."/>
            <person name="Xu W."/>
            <person name="Pan J."/>
            <person name="Luo Z.H."/>
            <person name="Li M."/>
        </authorList>
    </citation>
    <scope>NUCLEOTIDE SEQUENCE [LARGE SCALE GENOMIC DNA]</scope>
    <source>
        <strain evidence="9">SpSt-1179</strain>
    </source>
</reference>
<feature type="non-terminal residue" evidence="9">
    <location>
        <position position="1"/>
    </location>
</feature>
<keyword evidence="5 8" id="KW-0812">Transmembrane</keyword>
<evidence type="ECO:0000256" key="7">
    <source>
        <dbReference type="ARBA" id="ARBA00023136"/>
    </source>
</evidence>
<dbReference type="EMBL" id="DSBT01000158">
    <property type="protein sequence ID" value="HDP77657.1"/>
    <property type="molecule type" value="Genomic_DNA"/>
</dbReference>
<dbReference type="InterPro" id="IPR001851">
    <property type="entry name" value="ABC_transp_permease"/>
</dbReference>
<keyword evidence="6 8" id="KW-1133">Transmembrane helix</keyword>
<dbReference type="GO" id="GO:0022857">
    <property type="term" value="F:transmembrane transporter activity"/>
    <property type="evidence" value="ECO:0007669"/>
    <property type="project" value="InterPro"/>
</dbReference>
<evidence type="ECO:0000313" key="9">
    <source>
        <dbReference type="EMBL" id="HDP77657.1"/>
    </source>
</evidence>
<keyword evidence="2" id="KW-0813">Transport</keyword>
<sequence length="83" mass="8550">SGSPNAGTSLEMDAIASVVLGGASLSGGRGSILGTLVGVLLLGSLNNGLNLLGVSSYNQMVVKGMIILFAVWLNYIRERSRNK</sequence>
<comment type="caution">
    <text evidence="9">The sequence shown here is derived from an EMBL/GenBank/DDBJ whole genome shotgun (WGS) entry which is preliminary data.</text>
</comment>
<dbReference type="Pfam" id="PF02653">
    <property type="entry name" value="BPD_transp_2"/>
    <property type="match status" value="1"/>
</dbReference>
<protein>
    <submittedName>
        <fullName evidence="9">ABC transporter permease</fullName>
    </submittedName>
</protein>
<comment type="subcellular location">
    <subcellularLocation>
        <location evidence="1">Cell membrane</location>
        <topology evidence="1">Multi-pass membrane protein</topology>
    </subcellularLocation>
</comment>
<evidence type="ECO:0000256" key="2">
    <source>
        <dbReference type="ARBA" id="ARBA00022448"/>
    </source>
</evidence>
<feature type="transmembrane region" description="Helical" evidence="8">
    <location>
        <begin position="60"/>
        <end position="76"/>
    </location>
</feature>
<dbReference type="PANTHER" id="PTHR32196:SF21">
    <property type="entry name" value="ABC TRANSPORTER PERMEASE PROTEIN YPHD-RELATED"/>
    <property type="match status" value="1"/>
</dbReference>
<evidence type="ECO:0000256" key="3">
    <source>
        <dbReference type="ARBA" id="ARBA00022475"/>
    </source>
</evidence>
<organism evidence="9">
    <name type="scientific">Mesotoga infera</name>
    <dbReference type="NCBI Taxonomy" id="1236046"/>
    <lineage>
        <taxon>Bacteria</taxon>
        <taxon>Thermotogati</taxon>
        <taxon>Thermotogota</taxon>
        <taxon>Thermotogae</taxon>
        <taxon>Kosmotogales</taxon>
        <taxon>Kosmotogaceae</taxon>
        <taxon>Mesotoga</taxon>
    </lineage>
</organism>
<accession>A0A7C1CTL6</accession>
<name>A0A7C1CTL6_9BACT</name>
<evidence type="ECO:0000256" key="8">
    <source>
        <dbReference type="SAM" id="Phobius"/>
    </source>
</evidence>